<dbReference type="STRING" id="32264.T1KJ61"/>
<sequence>MDLNRLFHLRPEDPLSLKELMSILHPTQEIDHKLLNLHLVGILTGTESQLFKNIDGFIYPEDGISLKNETEICSKSVLSNYSQLASRVYFLLDSINKCLINEDDNVLTRISYSLTLRDILNQCFEKLLLDSQQLTMPVNYFSDYLNGKKSGFLAVKLNTLYEIGMALSDGSDCSSKILNILMDFIYLDRIHEFNIVSQLLISSIRPCLDYIESLLTNGIVKDCRGEFFFQTNCDCDPDHFWSDVLQFDDTNPVPVIFNSSWEYLCMGIKSRLLINIFEQRNRTIKIDYPRGCLFEHFLRHLKQIYHIVSNDNINHIKSTKKKNHLKLRLDMYEELFPLNYEFLTIDDKLESDVEDLNFSSIENMATESFLPSDYTRHGIPFEIALQKSLTATLKTFIDPISQWLIEHSHNSYQLHLNIFNDYYLLQRSNPEMRLYFEALFSDITEGCTKPESALNWHYYTFTEHDVTAFLSQQRLNGKKVKNLTIIENIHLIYEEMDWTSRAIINNNSKMIYDKAFQFLLLLTYCRWILDNLRLPRNIKQRTLCYAHKLYLIRHRLLLTANNLYNFIMNNVHQQVILLYKSLDTACDYQDLKNSFVKFIRRIELITMQRSDSNSKVVRTMVRKFVQLVDSVATIWSNPDLESCELPEKKRNLRMSKATKRKYVTKEVLENYFIPEEPAYIVKVIAGRGNNLHEVESPDGEKYLASMPTKFRKNVWIKRGDFVVVEPIKEGDKVKAEIIQILLKDQIKYIKSEGKWPVRFEDKQVADETENEDALFFNPNRRNDDCSSDSDSDSSGSSGSSQPSSEEESDAESSEN</sequence>
<keyword evidence="3" id="KW-0694">RNA-binding</keyword>
<dbReference type="EMBL" id="CAEY01000119">
    <property type="status" value="NOT_ANNOTATED_CDS"/>
    <property type="molecule type" value="Genomic_DNA"/>
</dbReference>
<evidence type="ECO:0000259" key="7">
    <source>
        <dbReference type="PROSITE" id="PS50832"/>
    </source>
</evidence>
<dbReference type="Proteomes" id="UP000015104">
    <property type="component" value="Unassembled WGS sequence"/>
</dbReference>
<dbReference type="InterPro" id="IPR001253">
    <property type="entry name" value="TIF_eIF-1A"/>
</dbReference>
<feature type="domain" description="S1-like" evidence="7">
    <location>
        <begin position="688"/>
        <end position="738"/>
    </location>
</feature>
<proteinExistence type="inferred from homology"/>
<feature type="compositionally biased region" description="Acidic residues" evidence="6">
    <location>
        <begin position="804"/>
        <end position="815"/>
    </location>
</feature>
<dbReference type="GO" id="GO:0003723">
    <property type="term" value="F:RNA binding"/>
    <property type="evidence" value="ECO:0007669"/>
    <property type="project" value="UniProtKB-KW"/>
</dbReference>
<dbReference type="PANTHER" id="PTHR21641">
    <property type="entry name" value="TRANSLATION INITIATION FACTOR-RELATED"/>
    <property type="match status" value="1"/>
</dbReference>
<dbReference type="InterPro" id="IPR042241">
    <property type="entry name" value="GCP_C_sf"/>
</dbReference>
<keyword evidence="9" id="KW-1185">Reference proteome</keyword>
<dbReference type="Pfam" id="PF01176">
    <property type="entry name" value="eIF-1a"/>
    <property type="match status" value="1"/>
</dbReference>
<organism evidence="8 9">
    <name type="scientific">Tetranychus urticae</name>
    <name type="common">Two-spotted spider mite</name>
    <dbReference type="NCBI Taxonomy" id="32264"/>
    <lineage>
        <taxon>Eukaryota</taxon>
        <taxon>Metazoa</taxon>
        <taxon>Ecdysozoa</taxon>
        <taxon>Arthropoda</taxon>
        <taxon>Chelicerata</taxon>
        <taxon>Arachnida</taxon>
        <taxon>Acari</taxon>
        <taxon>Acariformes</taxon>
        <taxon>Trombidiformes</taxon>
        <taxon>Prostigmata</taxon>
        <taxon>Eleutherengona</taxon>
        <taxon>Raphignathae</taxon>
        <taxon>Tetranychoidea</taxon>
        <taxon>Tetranychidae</taxon>
        <taxon>Tetranychus</taxon>
    </lineage>
</organism>
<accession>T1KJ61</accession>
<evidence type="ECO:0000256" key="3">
    <source>
        <dbReference type="ARBA" id="ARBA00022884"/>
    </source>
</evidence>
<evidence type="ECO:0000313" key="8">
    <source>
        <dbReference type="EnsemblMetazoa" id="tetur12g03890.1"/>
    </source>
</evidence>
<evidence type="ECO:0000313" key="9">
    <source>
        <dbReference type="Proteomes" id="UP000015104"/>
    </source>
</evidence>
<evidence type="ECO:0000256" key="6">
    <source>
        <dbReference type="SAM" id="MobiDB-lite"/>
    </source>
</evidence>
<dbReference type="eggNOG" id="KOG2925">
    <property type="taxonomic scope" value="Eukaryota"/>
</dbReference>
<dbReference type="PROSITE" id="PS50832">
    <property type="entry name" value="S1_IF1_TYPE"/>
    <property type="match status" value="1"/>
</dbReference>
<dbReference type="InterPro" id="IPR012340">
    <property type="entry name" value="NA-bd_OB-fold"/>
</dbReference>
<dbReference type="AlphaFoldDB" id="T1KJ61"/>
<evidence type="ECO:0000256" key="4">
    <source>
        <dbReference type="ARBA" id="ARBA00031998"/>
    </source>
</evidence>
<dbReference type="InterPro" id="IPR006196">
    <property type="entry name" value="RNA-binding_domain_S1_IF1"/>
</dbReference>
<dbReference type="GO" id="GO:0005634">
    <property type="term" value="C:nucleus"/>
    <property type="evidence" value="ECO:0007669"/>
    <property type="project" value="TreeGrafter"/>
</dbReference>
<dbReference type="Gene3D" id="1.20.120.1900">
    <property type="entry name" value="Gamma-tubulin complex, C-terminal domain"/>
    <property type="match status" value="1"/>
</dbReference>
<reference evidence="8" key="2">
    <citation type="submission" date="2015-06" db="UniProtKB">
        <authorList>
            <consortium name="EnsemblMetazoa"/>
        </authorList>
    </citation>
    <scope>IDENTIFICATION</scope>
</reference>
<evidence type="ECO:0000256" key="5">
    <source>
        <dbReference type="PROSITE-ProRule" id="PRU00181"/>
    </source>
</evidence>
<dbReference type="GO" id="GO:0003743">
    <property type="term" value="F:translation initiation factor activity"/>
    <property type="evidence" value="ECO:0007669"/>
    <property type="project" value="UniProtKB-UniRule"/>
</dbReference>
<dbReference type="EnsemblMetazoa" id="tetur12g03890.1">
    <property type="protein sequence ID" value="tetur12g03890.1"/>
    <property type="gene ID" value="tetur12g03890"/>
</dbReference>
<protein>
    <recommendedName>
        <fullName evidence="2">Probable RNA-binding protein EIF1AD</fullName>
    </recommendedName>
    <alternativeName>
        <fullName evidence="4">Eukaryotic translation initiation factor 1A domain-containing protein</fullName>
    </alternativeName>
</protein>
<evidence type="ECO:0000256" key="1">
    <source>
        <dbReference type="ARBA" id="ARBA00007340"/>
    </source>
</evidence>
<name>T1KJ61_TETUR</name>
<dbReference type="HOGENOM" id="CLU_346586_0_0_1"/>
<comment type="similarity">
    <text evidence="1">Belongs to the EIF1AD family.</text>
</comment>
<evidence type="ECO:0000256" key="2">
    <source>
        <dbReference type="ARBA" id="ARBA00020989"/>
    </source>
</evidence>
<feature type="region of interest" description="Disordered" evidence="6">
    <location>
        <begin position="766"/>
        <end position="815"/>
    </location>
</feature>
<reference evidence="9" key="1">
    <citation type="submission" date="2011-08" db="EMBL/GenBank/DDBJ databases">
        <authorList>
            <person name="Rombauts S."/>
        </authorList>
    </citation>
    <scope>NUCLEOTIDE SEQUENCE</scope>
    <source>
        <strain evidence="9">London</strain>
    </source>
</reference>
<dbReference type="SMART" id="SM00652">
    <property type="entry name" value="eIF1a"/>
    <property type="match status" value="1"/>
</dbReference>
<dbReference type="Gene3D" id="2.40.50.140">
    <property type="entry name" value="Nucleic acid-binding proteins"/>
    <property type="match status" value="1"/>
</dbReference>
<dbReference type="SUPFAM" id="SSF50249">
    <property type="entry name" value="Nucleic acid-binding proteins"/>
    <property type="match status" value="1"/>
</dbReference>
<keyword evidence="5" id="KW-0396">Initiation factor</keyword>
<feature type="compositionally biased region" description="Low complexity" evidence="6">
    <location>
        <begin position="792"/>
        <end position="803"/>
    </location>
</feature>
<dbReference type="InterPro" id="IPR039294">
    <property type="entry name" value="EIF1AD"/>
</dbReference>
<keyword evidence="5" id="KW-0648">Protein biosynthesis</keyword>
<dbReference type="PANTHER" id="PTHR21641:SF0">
    <property type="entry name" value="RNA-BINDING PROTEIN EIF1AD-RELATED"/>
    <property type="match status" value="1"/>
</dbReference>
<dbReference type="CDD" id="cd05792">
    <property type="entry name" value="S1_eIF1AD_like"/>
    <property type="match status" value="1"/>
</dbReference>